<dbReference type="RefSeq" id="WP_013220634.1">
    <property type="nucleotide sequence ID" value="NC_014315.1"/>
</dbReference>
<dbReference type="Proteomes" id="UP000000393">
    <property type="component" value="Chromosome"/>
</dbReference>
<protein>
    <submittedName>
        <fullName evidence="2">Uncharacterized protein</fullName>
    </submittedName>
</protein>
<keyword evidence="1" id="KW-1133">Transmembrane helix</keyword>
<accession>D8K6L5</accession>
<keyword evidence="3" id="KW-1185">Reference proteome</keyword>
<feature type="transmembrane region" description="Helical" evidence="1">
    <location>
        <begin position="187"/>
        <end position="207"/>
    </location>
</feature>
<evidence type="ECO:0000256" key="1">
    <source>
        <dbReference type="SAM" id="Phobius"/>
    </source>
</evidence>
<dbReference type="Pfam" id="PF20334">
    <property type="entry name" value="DUF6629"/>
    <property type="match status" value="1"/>
</dbReference>
<sequence>MCFSATANFVGGAVIASVGIATLARVKHANEVLFAALPLLFALHQIIEGFVWLGLDGKLSPAVLNGMGAAFMLYAQGLLPILMPLSVWLIEPGQRQRRQIVPFMVIGITLALYILWALTAFDTRIFQAENSIVYLNEGTNYTTVAVVYVIATCGPLFLSGYNYLIGLGVANLLGIFEVMYFKAEAFTSLWCLYAAIVSVLIYGHFHIRRTMDMTSKRI</sequence>
<name>D8K6L5_NITWC</name>
<proteinExistence type="predicted"/>
<feature type="transmembrane region" description="Helical" evidence="1">
    <location>
        <begin position="163"/>
        <end position="181"/>
    </location>
</feature>
<dbReference type="InterPro" id="IPR046737">
    <property type="entry name" value="DUF6629"/>
</dbReference>
<feature type="transmembrane region" description="Helical" evidence="1">
    <location>
        <begin position="67"/>
        <end position="88"/>
    </location>
</feature>
<feature type="transmembrane region" description="Helical" evidence="1">
    <location>
        <begin position="33"/>
        <end position="55"/>
    </location>
</feature>
<dbReference type="EMBL" id="CP002086">
    <property type="protein sequence ID" value="ADJ28542.1"/>
    <property type="molecule type" value="Genomic_DNA"/>
</dbReference>
<feature type="transmembrane region" description="Helical" evidence="1">
    <location>
        <begin position="100"/>
        <end position="121"/>
    </location>
</feature>
<keyword evidence="1" id="KW-0472">Membrane</keyword>
<dbReference type="OrthoDB" id="8441457at2"/>
<gene>
    <name evidence="2" type="ordered locus">Nwat_1664</name>
</gene>
<dbReference type="eggNOG" id="ENOG5032S87">
    <property type="taxonomic scope" value="Bacteria"/>
</dbReference>
<dbReference type="HOGENOM" id="CLU_098310_0_0_6"/>
<dbReference type="STRING" id="105559.Nwat_1664"/>
<feature type="transmembrane region" description="Helical" evidence="1">
    <location>
        <begin position="141"/>
        <end position="158"/>
    </location>
</feature>
<organism evidence="2 3">
    <name type="scientific">Nitrosococcus watsoni (strain C-113)</name>
    <dbReference type="NCBI Taxonomy" id="105559"/>
    <lineage>
        <taxon>Bacteria</taxon>
        <taxon>Pseudomonadati</taxon>
        <taxon>Pseudomonadota</taxon>
        <taxon>Gammaproteobacteria</taxon>
        <taxon>Chromatiales</taxon>
        <taxon>Chromatiaceae</taxon>
        <taxon>Nitrosococcus</taxon>
    </lineage>
</organism>
<evidence type="ECO:0000313" key="3">
    <source>
        <dbReference type="Proteomes" id="UP000000393"/>
    </source>
</evidence>
<evidence type="ECO:0000313" key="2">
    <source>
        <dbReference type="EMBL" id="ADJ28542.1"/>
    </source>
</evidence>
<feature type="transmembrane region" description="Helical" evidence="1">
    <location>
        <begin position="6"/>
        <end position="26"/>
    </location>
</feature>
<dbReference type="KEGG" id="nwa:Nwat_1664"/>
<keyword evidence="1" id="KW-0812">Transmembrane</keyword>
<dbReference type="AlphaFoldDB" id="D8K6L5"/>
<reference evidence="2 3" key="1">
    <citation type="submission" date="2010-06" db="EMBL/GenBank/DDBJ databases">
        <title>Complete sequence of chromosome of Nitrosococcus watsoni C-113.</title>
        <authorList>
            <consortium name="US DOE Joint Genome Institute"/>
            <person name="Lucas S."/>
            <person name="Copeland A."/>
            <person name="Lapidus A."/>
            <person name="Cheng J.-F."/>
            <person name="Bruce D."/>
            <person name="Goodwin L."/>
            <person name="Pitluck S."/>
            <person name="Malfatti S.A."/>
            <person name="Chain P.S.G."/>
            <person name="Land M."/>
            <person name="Hauser L."/>
            <person name="Kyrpides N."/>
            <person name="Ivanova N."/>
            <person name="Cambell M.A."/>
            <person name="Heidelberg J.F."/>
            <person name="Klotz M.G."/>
            <person name="Woyke T."/>
        </authorList>
    </citation>
    <scope>NUCLEOTIDE SEQUENCE [LARGE SCALE GENOMIC DNA]</scope>
    <source>
        <strain evidence="2 3">C-113</strain>
    </source>
</reference>